<dbReference type="EMBL" id="JAUFQS010000006">
    <property type="protein sequence ID" value="MDN3687602.1"/>
    <property type="molecule type" value="Genomic_DNA"/>
</dbReference>
<evidence type="ECO:0000259" key="8">
    <source>
        <dbReference type="Pfam" id="PF14322"/>
    </source>
</evidence>
<dbReference type="PROSITE" id="PS51257">
    <property type="entry name" value="PROKAR_LIPOPROTEIN"/>
    <property type="match status" value="1"/>
</dbReference>
<dbReference type="SUPFAM" id="SSF48452">
    <property type="entry name" value="TPR-like"/>
    <property type="match status" value="1"/>
</dbReference>
<dbReference type="Pfam" id="PF07980">
    <property type="entry name" value="SusD_RagB"/>
    <property type="match status" value="1"/>
</dbReference>
<sequence>MKNKSILLLLYTAALFTFTACADYLEEENRNFLSDQILLSNPQALDQLVANGYDKLRLATSNFDLDHQGTDVFTRRDIVAGISDLNDYVNLLPTNGAVGAYWANYYNVIAAVNTAISRVDEIQGLSAADRTRGLAEAKFLRAYAYFHLVENYGGVPLILEEIQTAQAEFNRASETEVYSQIISDLDEALAGVEETPSLYGRASKDAVRHLKAKVLLTRGYKDFGSASDFTEAAALAETVIGNRPLVDDFASLVSRENQRNSEVIFAVLYGADPVARGIGNFRHLLFKFVYDVYPGQTRSTLYHRGLGRAPTPYFYELFEEGDDREAATIRRLMIAEVNSAERAITAGDTSIYFPKNPWSQEEIQSKEYEVINPGEYYTPNGITQVHFPMFKKFDDPGVPYTNPGINPDGERDAVLMRSGETRLIAAEAYLQAGNATKAAEHLNALRSRAGLDNPIAPSEVTLDRILDESAIEMAGEISRWMDLKRTGRLIERVLAHNPHAALNNAIKPFHYLRPIPQSEVDVSGGTIEQNEGYN</sequence>
<feature type="domain" description="SusD-like N-terminal" evidence="8">
    <location>
        <begin position="23"/>
        <end position="216"/>
    </location>
</feature>
<name>A0ABT8C5F5_9BACT</name>
<comment type="caution">
    <text evidence="9">The sequence shown here is derived from an EMBL/GenBank/DDBJ whole genome shotgun (WGS) entry which is preliminary data.</text>
</comment>
<dbReference type="Pfam" id="PF14322">
    <property type="entry name" value="SusD-like_3"/>
    <property type="match status" value="1"/>
</dbReference>
<evidence type="ECO:0000256" key="3">
    <source>
        <dbReference type="ARBA" id="ARBA00022729"/>
    </source>
</evidence>
<feature type="signal peptide" evidence="6">
    <location>
        <begin position="1"/>
        <end position="22"/>
    </location>
</feature>
<evidence type="ECO:0000256" key="6">
    <source>
        <dbReference type="SAM" id="SignalP"/>
    </source>
</evidence>
<evidence type="ECO:0000256" key="4">
    <source>
        <dbReference type="ARBA" id="ARBA00023136"/>
    </source>
</evidence>
<evidence type="ECO:0000313" key="9">
    <source>
        <dbReference type="EMBL" id="MDN3687602.1"/>
    </source>
</evidence>
<feature type="chain" id="PRO_5047060849" evidence="6">
    <location>
        <begin position="23"/>
        <end position="534"/>
    </location>
</feature>
<keyword evidence="5" id="KW-0998">Cell outer membrane</keyword>
<dbReference type="Gene3D" id="1.25.40.390">
    <property type="match status" value="1"/>
</dbReference>
<dbReference type="InterPro" id="IPR033985">
    <property type="entry name" value="SusD-like_N"/>
</dbReference>
<organism evidence="9 10">
    <name type="scientific">Cyclobacterium jeungdonense</name>
    <dbReference type="NCBI Taxonomy" id="708087"/>
    <lineage>
        <taxon>Bacteria</taxon>
        <taxon>Pseudomonadati</taxon>
        <taxon>Bacteroidota</taxon>
        <taxon>Cytophagia</taxon>
        <taxon>Cytophagales</taxon>
        <taxon>Cyclobacteriaceae</taxon>
        <taxon>Cyclobacterium</taxon>
    </lineage>
</organism>
<evidence type="ECO:0000256" key="5">
    <source>
        <dbReference type="ARBA" id="ARBA00023237"/>
    </source>
</evidence>
<gene>
    <name evidence="9" type="ORF">QWZ15_07175</name>
</gene>
<comment type="subcellular location">
    <subcellularLocation>
        <location evidence="1">Cell outer membrane</location>
    </subcellularLocation>
</comment>
<evidence type="ECO:0000256" key="2">
    <source>
        <dbReference type="ARBA" id="ARBA00006275"/>
    </source>
</evidence>
<dbReference type="RefSeq" id="WP_163385125.1">
    <property type="nucleotide sequence ID" value="NZ_JAUFQS010000006.1"/>
</dbReference>
<feature type="domain" description="RagB/SusD" evidence="7">
    <location>
        <begin position="349"/>
        <end position="533"/>
    </location>
</feature>
<dbReference type="InterPro" id="IPR011990">
    <property type="entry name" value="TPR-like_helical_dom_sf"/>
</dbReference>
<protein>
    <submittedName>
        <fullName evidence="9">RagB/SusD family nutrient uptake outer membrane protein</fullName>
    </submittedName>
</protein>
<keyword evidence="10" id="KW-1185">Reference proteome</keyword>
<dbReference type="Proteomes" id="UP001236663">
    <property type="component" value="Unassembled WGS sequence"/>
</dbReference>
<evidence type="ECO:0000313" key="10">
    <source>
        <dbReference type="Proteomes" id="UP001236663"/>
    </source>
</evidence>
<accession>A0ABT8C5F5</accession>
<dbReference type="InterPro" id="IPR012944">
    <property type="entry name" value="SusD_RagB_dom"/>
</dbReference>
<proteinExistence type="inferred from homology"/>
<comment type="similarity">
    <text evidence="2">Belongs to the SusD family.</text>
</comment>
<evidence type="ECO:0000259" key="7">
    <source>
        <dbReference type="Pfam" id="PF07980"/>
    </source>
</evidence>
<reference evidence="10" key="1">
    <citation type="journal article" date="2019" name="Int. J. Syst. Evol. Microbiol.">
        <title>The Global Catalogue of Microorganisms (GCM) 10K type strain sequencing project: providing services to taxonomists for standard genome sequencing and annotation.</title>
        <authorList>
            <consortium name="The Broad Institute Genomics Platform"/>
            <consortium name="The Broad Institute Genome Sequencing Center for Infectious Disease"/>
            <person name="Wu L."/>
            <person name="Ma J."/>
        </authorList>
    </citation>
    <scope>NUCLEOTIDE SEQUENCE [LARGE SCALE GENOMIC DNA]</scope>
    <source>
        <strain evidence="10">CECT 7706</strain>
    </source>
</reference>
<keyword evidence="3 6" id="KW-0732">Signal</keyword>
<keyword evidence="4" id="KW-0472">Membrane</keyword>
<evidence type="ECO:0000256" key="1">
    <source>
        <dbReference type="ARBA" id="ARBA00004442"/>
    </source>
</evidence>